<organism evidence="2">
    <name type="scientific">Anopheles marajoara</name>
    <dbReference type="NCBI Taxonomy" id="58244"/>
    <lineage>
        <taxon>Eukaryota</taxon>
        <taxon>Metazoa</taxon>
        <taxon>Ecdysozoa</taxon>
        <taxon>Arthropoda</taxon>
        <taxon>Hexapoda</taxon>
        <taxon>Insecta</taxon>
        <taxon>Pterygota</taxon>
        <taxon>Neoptera</taxon>
        <taxon>Endopterygota</taxon>
        <taxon>Diptera</taxon>
        <taxon>Nematocera</taxon>
        <taxon>Culicoidea</taxon>
        <taxon>Culicidae</taxon>
        <taxon>Anophelinae</taxon>
        <taxon>Anopheles</taxon>
    </lineage>
</organism>
<accession>A0A2M4CEW7</accession>
<evidence type="ECO:0000313" key="2">
    <source>
        <dbReference type="EMBL" id="MBW63795.1"/>
    </source>
</evidence>
<dbReference type="AlphaFoldDB" id="A0A2M4CEW7"/>
<protein>
    <submittedName>
        <fullName evidence="2">Putative secreted protein</fullName>
    </submittedName>
</protein>
<sequence length="69" mass="7531">MAPVIGASPLLSYWPLLSVPLWSPSDSCSLRSSVSSVASQTCPSRQTRQQRRLTNSRHFTTPPPPPVVL</sequence>
<feature type="region of interest" description="Disordered" evidence="1">
    <location>
        <begin position="36"/>
        <end position="69"/>
    </location>
</feature>
<reference evidence="2" key="1">
    <citation type="submission" date="2018-01" db="EMBL/GenBank/DDBJ databases">
        <title>An insight into the sialome of Amazonian anophelines.</title>
        <authorList>
            <person name="Ribeiro J.M."/>
            <person name="Scarpassa V."/>
            <person name="Calvo E."/>
        </authorList>
    </citation>
    <scope>NUCLEOTIDE SEQUENCE</scope>
    <source>
        <tissue evidence="2">Salivary glands</tissue>
    </source>
</reference>
<proteinExistence type="predicted"/>
<name>A0A2M4CEW7_9DIPT</name>
<evidence type="ECO:0000256" key="1">
    <source>
        <dbReference type="SAM" id="MobiDB-lite"/>
    </source>
</evidence>
<dbReference type="EMBL" id="GGFJ01014654">
    <property type="protein sequence ID" value="MBW63795.1"/>
    <property type="molecule type" value="Transcribed_RNA"/>
</dbReference>